<comment type="caution">
    <text evidence="1">The sequence shown here is derived from an EMBL/GenBank/DDBJ whole genome shotgun (WGS) entry which is preliminary data.</text>
</comment>
<reference evidence="1 2" key="1">
    <citation type="journal article" date="2023" name="Mol. Ecol. Resour.">
        <title>Chromosome-level genome assembly of a triploid poplar Populus alba 'Berolinensis'.</title>
        <authorList>
            <person name="Chen S."/>
            <person name="Yu Y."/>
            <person name="Wang X."/>
            <person name="Wang S."/>
            <person name="Zhang T."/>
            <person name="Zhou Y."/>
            <person name="He R."/>
            <person name="Meng N."/>
            <person name="Wang Y."/>
            <person name="Liu W."/>
            <person name="Liu Z."/>
            <person name="Liu J."/>
            <person name="Guo Q."/>
            <person name="Huang H."/>
            <person name="Sederoff R.R."/>
            <person name="Wang G."/>
            <person name="Qu G."/>
            <person name="Chen S."/>
        </authorList>
    </citation>
    <scope>NUCLEOTIDE SEQUENCE [LARGE SCALE GENOMIC DNA]</scope>
    <source>
        <strain evidence="1">SC-2020</strain>
    </source>
</reference>
<protein>
    <submittedName>
        <fullName evidence="1">Uncharacterized protein</fullName>
    </submittedName>
</protein>
<gene>
    <name evidence="1" type="ORF">NC653_003816</name>
</gene>
<sequence>MDLEIVMHLEEETKDGSWPTRRSVVWPAITDLTYFIHQQLANLVRVIDSHQKYLKIIERLRSHQIQTHALFLDAGVRLSWLNRILPDLHLHEHTHFNENHCDDRRQFKNQITHTCRRLQSADLEALSWALDWVSS</sequence>
<name>A0AAD6WIM1_9ROSI</name>
<dbReference type="AlphaFoldDB" id="A0AAD6WIM1"/>
<keyword evidence="2" id="KW-1185">Reference proteome</keyword>
<evidence type="ECO:0000313" key="1">
    <source>
        <dbReference type="EMBL" id="KAJ7014318.1"/>
    </source>
</evidence>
<proteinExistence type="predicted"/>
<accession>A0AAD6WIM1</accession>
<dbReference type="EMBL" id="JAQIZT010000001">
    <property type="protein sequence ID" value="KAJ7014318.1"/>
    <property type="molecule type" value="Genomic_DNA"/>
</dbReference>
<organism evidence="1 2">
    <name type="scientific">Populus alba x Populus x berolinensis</name>
    <dbReference type="NCBI Taxonomy" id="444605"/>
    <lineage>
        <taxon>Eukaryota</taxon>
        <taxon>Viridiplantae</taxon>
        <taxon>Streptophyta</taxon>
        <taxon>Embryophyta</taxon>
        <taxon>Tracheophyta</taxon>
        <taxon>Spermatophyta</taxon>
        <taxon>Magnoliopsida</taxon>
        <taxon>eudicotyledons</taxon>
        <taxon>Gunneridae</taxon>
        <taxon>Pentapetalae</taxon>
        <taxon>rosids</taxon>
        <taxon>fabids</taxon>
        <taxon>Malpighiales</taxon>
        <taxon>Salicaceae</taxon>
        <taxon>Saliceae</taxon>
        <taxon>Populus</taxon>
    </lineage>
</organism>
<dbReference type="Proteomes" id="UP001164929">
    <property type="component" value="Chromosome 1"/>
</dbReference>
<evidence type="ECO:0000313" key="2">
    <source>
        <dbReference type="Proteomes" id="UP001164929"/>
    </source>
</evidence>